<evidence type="ECO:0000313" key="1">
    <source>
        <dbReference type="EMBL" id="CAI4031969.1"/>
    </source>
</evidence>
<name>A0AA86TC96_9BACT</name>
<protein>
    <submittedName>
        <fullName evidence="1">Uncharacterized protein</fullName>
    </submittedName>
</protein>
<keyword evidence="2" id="KW-1185">Reference proteome</keyword>
<gene>
    <name evidence="1" type="ORF">DNFV4_02392</name>
</gene>
<accession>A0AA86TC96</accession>
<dbReference type="EMBL" id="OX365700">
    <property type="protein sequence ID" value="CAI4031969.1"/>
    <property type="molecule type" value="Genomic_DNA"/>
</dbReference>
<sequence>MAAGCVPETQPPDLFALSPEIPRNRAMQTRFFETSNEQELLSASAAVLQDLGFQVEESVREVGFLRATKERSAREYGQDIQRALFLLLSLGHLHMPVDLHQKIAASLITRPLNSEATRQEVRIMFYRVVWKGDGQADRQYIPPGEQYMEMIRDPEIYQQFFAKLSKAVFLEPFAI</sequence>
<evidence type="ECO:0000313" key="2">
    <source>
        <dbReference type="Proteomes" id="UP001179121"/>
    </source>
</evidence>
<dbReference type="KEGG" id="nti:DNFV4_02392"/>
<reference evidence="1" key="1">
    <citation type="submission" date="2022-10" db="EMBL/GenBank/DDBJ databases">
        <authorList>
            <person name="Koch H."/>
        </authorList>
    </citation>
    <scope>NUCLEOTIDE SEQUENCE</scope>
    <source>
        <strain evidence="1">DNF</strain>
    </source>
</reference>
<proteinExistence type="predicted"/>
<dbReference type="Proteomes" id="UP001179121">
    <property type="component" value="Chromosome"/>
</dbReference>
<dbReference type="AlphaFoldDB" id="A0AA86TC96"/>
<organism evidence="1 2">
    <name type="scientific">Nitrospira tepida</name>
    <dbReference type="NCBI Taxonomy" id="2973512"/>
    <lineage>
        <taxon>Bacteria</taxon>
        <taxon>Pseudomonadati</taxon>
        <taxon>Nitrospirota</taxon>
        <taxon>Nitrospiria</taxon>
        <taxon>Nitrospirales</taxon>
        <taxon>Nitrospiraceae</taxon>
        <taxon>Nitrospira</taxon>
    </lineage>
</organism>